<keyword evidence="2" id="KW-1185">Reference proteome</keyword>
<dbReference type="RefSeq" id="WP_069313040.1">
    <property type="nucleotide sequence ID" value="NZ_MDTU01000001.1"/>
</dbReference>
<reference evidence="1 2" key="1">
    <citation type="submission" date="2016-08" db="EMBL/GenBank/DDBJ databases">
        <title>Draft genome sequence of Candidatus Piscirickettsia litoralis, from seawater.</title>
        <authorList>
            <person name="Wan X."/>
            <person name="Lee A.J."/>
            <person name="Hou S."/>
            <person name="Donachie S.P."/>
        </authorList>
    </citation>
    <scope>NUCLEOTIDE SEQUENCE [LARGE SCALE GENOMIC DNA]</scope>
    <source>
        <strain evidence="1 2">Y2</strain>
    </source>
</reference>
<sequence>MQEYTTLNGQDEGITLEMLFERISSYILFGYRVGSLFPDSKDPSAAFLDNFEAIDPASGRVLKVTQDNCVVIAANWSDENLHALLTPQNFKKEYVYLRGRLS</sequence>
<protein>
    <submittedName>
        <fullName evidence="1">Uncharacterized protein</fullName>
    </submittedName>
</protein>
<evidence type="ECO:0000313" key="1">
    <source>
        <dbReference type="EMBL" id="ODN43242.1"/>
    </source>
</evidence>
<name>A0ABX3A2Y6_9GAMM</name>
<gene>
    <name evidence="1" type="ORF">BGC07_10330</name>
</gene>
<comment type="caution">
    <text evidence="1">The sequence shown here is derived from an EMBL/GenBank/DDBJ whole genome shotgun (WGS) entry which is preliminary data.</text>
</comment>
<dbReference type="EMBL" id="MDTU01000001">
    <property type="protein sequence ID" value="ODN43242.1"/>
    <property type="molecule type" value="Genomic_DNA"/>
</dbReference>
<dbReference type="Proteomes" id="UP000094329">
    <property type="component" value="Unassembled WGS sequence"/>
</dbReference>
<organism evidence="1 2">
    <name type="scientific">Piscirickettsia litoralis</name>
    <dbReference type="NCBI Taxonomy" id="1891921"/>
    <lineage>
        <taxon>Bacteria</taxon>
        <taxon>Pseudomonadati</taxon>
        <taxon>Pseudomonadota</taxon>
        <taxon>Gammaproteobacteria</taxon>
        <taxon>Thiotrichales</taxon>
        <taxon>Piscirickettsiaceae</taxon>
        <taxon>Piscirickettsia</taxon>
    </lineage>
</organism>
<proteinExistence type="predicted"/>
<evidence type="ECO:0000313" key="2">
    <source>
        <dbReference type="Proteomes" id="UP000094329"/>
    </source>
</evidence>
<accession>A0ABX3A2Y6</accession>